<dbReference type="AlphaFoldDB" id="A0AAD3H366"/>
<dbReference type="EMBL" id="BLLK01000027">
    <property type="protein sequence ID" value="GFH48393.1"/>
    <property type="molecule type" value="Genomic_DNA"/>
</dbReference>
<proteinExistence type="predicted"/>
<evidence type="ECO:0000313" key="2">
    <source>
        <dbReference type="EMBL" id="GFH48393.1"/>
    </source>
</evidence>
<dbReference type="Proteomes" id="UP001054902">
    <property type="component" value="Unassembled WGS sequence"/>
</dbReference>
<feature type="compositionally biased region" description="Low complexity" evidence="1">
    <location>
        <begin position="83"/>
        <end position="93"/>
    </location>
</feature>
<protein>
    <recommendedName>
        <fullName evidence="4">60S acidic ribosomal protein P2</fullName>
    </recommendedName>
</protein>
<evidence type="ECO:0000313" key="3">
    <source>
        <dbReference type="Proteomes" id="UP001054902"/>
    </source>
</evidence>
<reference evidence="2 3" key="1">
    <citation type="journal article" date="2021" name="Sci. Rep.">
        <title>The genome of the diatom Chaetoceros tenuissimus carries an ancient integrated fragment of an extant virus.</title>
        <authorList>
            <person name="Hongo Y."/>
            <person name="Kimura K."/>
            <person name="Takaki Y."/>
            <person name="Yoshida Y."/>
            <person name="Baba S."/>
            <person name="Kobayashi G."/>
            <person name="Nagasaki K."/>
            <person name="Hano T."/>
            <person name="Tomaru Y."/>
        </authorList>
    </citation>
    <scope>NUCLEOTIDE SEQUENCE [LARGE SCALE GENOMIC DNA]</scope>
    <source>
        <strain evidence="2 3">NIES-3715</strain>
    </source>
</reference>
<organism evidence="2 3">
    <name type="scientific">Chaetoceros tenuissimus</name>
    <dbReference type="NCBI Taxonomy" id="426638"/>
    <lineage>
        <taxon>Eukaryota</taxon>
        <taxon>Sar</taxon>
        <taxon>Stramenopiles</taxon>
        <taxon>Ochrophyta</taxon>
        <taxon>Bacillariophyta</taxon>
        <taxon>Coscinodiscophyceae</taxon>
        <taxon>Chaetocerotophycidae</taxon>
        <taxon>Chaetocerotales</taxon>
        <taxon>Chaetocerotaceae</taxon>
        <taxon>Chaetoceros</taxon>
    </lineage>
</organism>
<sequence>MAITNLSEITEQQKQELVASLASIVAAGAEECTAETISAVAEASGNSIDASMAALFASVVSTAGGVDKFCAGPSAGGGGGGAAAASGGDAAAAVEEEPEEEEAGPGDAIDMFGGDEGGDY</sequence>
<comment type="caution">
    <text evidence="2">The sequence shown here is derived from an EMBL/GenBank/DDBJ whole genome shotgun (WGS) entry which is preliminary data.</text>
</comment>
<evidence type="ECO:0000256" key="1">
    <source>
        <dbReference type="SAM" id="MobiDB-lite"/>
    </source>
</evidence>
<keyword evidence="3" id="KW-1185">Reference proteome</keyword>
<name>A0AAD3H366_9STRA</name>
<feature type="compositionally biased region" description="Acidic residues" evidence="1">
    <location>
        <begin position="94"/>
        <end position="104"/>
    </location>
</feature>
<feature type="region of interest" description="Disordered" evidence="1">
    <location>
        <begin position="76"/>
        <end position="120"/>
    </location>
</feature>
<evidence type="ECO:0008006" key="4">
    <source>
        <dbReference type="Google" id="ProtNLM"/>
    </source>
</evidence>
<gene>
    <name evidence="2" type="ORF">CTEN210_04869</name>
</gene>
<accession>A0AAD3H366</accession>
<dbReference type="Pfam" id="PF00428">
    <property type="entry name" value="Ribosomal_60s"/>
    <property type="match status" value="1"/>
</dbReference>